<dbReference type="Proteomes" id="UP000294933">
    <property type="component" value="Unassembled WGS sequence"/>
</dbReference>
<reference evidence="1 2" key="1">
    <citation type="submission" date="2018-06" db="EMBL/GenBank/DDBJ databases">
        <title>A transcriptomic atlas of mushroom development highlights an independent origin of complex multicellularity.</title>
        <authorList>
            <consortium name="DOE Joint Genome Institute"/>
            <person name="Krizsan K."/>
            <person name="Almasi E."/>
            <person name="Merenyi Z."/>
            <person name="Sahu N."/>
            <person name="Viragh M."/>
            <person name="Koszo T."/>
            <person name="Mondo S."/>
            <person name="Kiss B."/>
            <person name="Balint B."/>
            <person name="Kues U."/>
            <person name="Barry K."/>
            <person name="Hegedus J.C."/>
            <person name="Henrissat B."/>
            <person name="Johnson J."/>
            <person name="Lipzen A."/>
            <person name="Ohm R."/>
            <person name="Nagy I."/>
            <person name="Pangilinan J."/>
            <person name="Yan J."/>
            <person name="Xiong Y."/>
            <person name="Grigoriev I.V."/>
            <person name="Hibbett D.S."/>
            <person name="Nagy L.G."/>
        </authorList>
    </citation>
    <scope>NUCLEOTIDE SEQUENCE [LARGE SCALE GENOMIC DNA]</scope>
    <source>
        <strain evidence="1 2">SZMC22713</strain>
    </source>
</reference>
<gene>
    <name evidence="1" type="ORF">BD410DRAFT_793802</name>
</gene>
<name>A0A4Y7PTP1_9AGAM</name>
<organism evidence="1 2">
    <name type="scientific">Rickenella mellea</name>
    <dbReference type="NCBI Taxonomy" id="50990"/>
    <lineage>
        <taxon>Eukaryota</taxon>
        <taxon>Fungi</taxon>
        <taxon>Dikarya</taxon>
        <taxon>Basidiomycota</taxon>
        <taxon>Agaricomycotina</taxon>
        <taxon>Agaricomycetes</taxon>
        <taxon>Hymenochaetales</taxon>
        <taxon>Rickenellaceae</taxon>
        <taxon>Rickenella</taxon>
    </lineage>
</organism>
<accession>A0A4Y7PTP1</accession>
<dbReference type="AlphaFoldDB" id="A0A4Y7PTP1"/>
<evidence type="ECO:0000313" key="2">
    <source>
        <dbReference type="Proteomes" id="UP000294933"/>
    </source>
</evidence>
<sequence length="120" mass="13966">MSDASVFVMSVHIAVRSTLRRSMQSVRTSSPDSLLLLRMIFGSCKARNLLHKQLIEYVMQNWPGSLLHNDKLFFLTLRVAHGSYGCRQELCWFVLVENRVIYNKERQVRFGAKLRHATRV</sequence>
<protein>
    <submittedName>
        <fullName evidence="1">Uncharacterized protein</fullName>
    </submittedName>
</protein>
<keyword evidence="2" id="KW-1185">Reference proteome</keyword>
<dbReference type="VEuPathDB" id="FungiDB:BD410DRAFT_793802"/>
<proteinExistence type="predicted"/>
<evidence type="ECO:0000313" key="1">
    <source>
        <dbReference type="EMBL" id="TDL17929.1"/>
    </source>
</evidence>
<dbReference type="EMBL" id="ML170214">
    <property type="protein sequence ID" value="TDL17929.1"/>
    <property type="molecule type" value="Genomic_DNA"/>
</dbReference>